<dbReference type="GO" id="GO:0006535">
    <property type="term" value="P:cysteine biosynthetic process from serine"/>
    <property type="evidence" value="ECO:0007669"/>
    <property type="project" value="InterPro"/>
</dbReference>
<organism evidence="8 9">
    <name type="scientific">Cinnamomum micranthum f. kanehirae</name>
    <dbReference type="NCBI Taxonomy" id="337451"/>
    <lineage>
        <taxon>Eukaryota</taxon>
        <taxon>Viridiplantae</taxon>
        <taxon>Streptophyta</taxon>
        <taxon>Embryophyta</taxon>
        <taxon>Tracheophyta</taxon>
        <taxon>Spermatophyta</taxon>
        <taxon>Magnoliopsida</taxon>
        <taxon>Magnoliidae</taxon>
        <taxon>Laurales</taxon>
        <taxon>Lauraceae</taxon>
        <taxon>Cinnamomum</taxon>
    </lineage>
</organism>
<evidence type="ECO:0000313" key="8">
    <source>
        <dbReference type="EMBL" id="RWR83904.1"/>
    </source>
</evidence>
<keyword evidence="5" id="KW-0663">Pyridoxal phosphate</keyword>
<comment type="caution">
    <text evidence="8">The sequence shown here is derived from an EMBL/GenBank/DDBJ whole genome shotgun (WGS) entry which is preliminary data.</text>
</comment>
<comment type="cofactor">
    <cofactor evidence="1">
        <name>pyridoxal 5'-phosphate</name>
        <dbReference type="ChEBI" id="CHEBI:597326"/>
    </cofactor>
</comment>
<keyword evidence="4" id="KW-0808">Transferase</keyword>
<accession>A0A443NZE1</accession>
<dbReference type="Gene3D" id="3.40.50.1100">
    <property type="match status" value="3"/>
</dbReference>
<evidence type="ECO:0000256" key="1">
    <source>
        <dbReference type="ARBA" id="ARBA00001933"/>
    </source>
</evidence>
<gene>
    <name evidence="8" type="ORF">CKAN_01268300</name>
</gene>
<keyword evidence="3" id="KW-0028">Amino-acid biosynthesis</keyword>
<dbReference type="CDD" id="cd01561">
    <property type="entry name" value="CBS_like"/>
    <property type="match status" value="1"/>
</dbReference>
<dbReference type="AlphaFoldDB" id="A0A443NZE1"/>
<comment type="similarity">
    <text evidence="2">Belongs to the cysteine synthase/cystathionine beta-synthase family.</text>
</comment>
<evidence type="ECO:0000256" key="5">
    <source>
        <dbReference type="ARBA" id="ARBA00022898"/>
    </source>
</evidence>
<dbReference type="InterPro" id="IPR036052">
    <property type="entry name" value="TrpB-like_PALP_sf"/>
</dbReference>
<dbReference type="FunFam" id="3.40.50.1100:FF:000006">
    <property type="entry name" value="Cysteine synthase"/>
    <property type="match status" value="1"/>
</dbReference>
<dbReference type="Proteomes" id="UP000283530">
    <property type="component" value="Unassembled WGS sequence"/>
</dbReference>
<evidence type="ECO:0000259" key="7">
    <source>
        <dbReference type="Pfam" id="PF00291"/>
    </source>
</evidence>
<reference evidence="8 9" key="1">
    <citation type="journal article" date="2019" name="Nat. Plants">
        <title>Stout camphor tree genome fills gaps in understanding of flowering plant genome evolution.</title>
        <authorList>
            <person name="Chaw S.M."/>
            <person name="Liu Y.C."/>
            <person name="Wu Y.W."/>
            <person name="Wang H.Y."/>
            <person name="Lin C.I."/>
            <person name="Wu C.S."/>
            <person name="Ke H.M."/>
            <person name="Chang L.Y."/>
            <person name="Hsu C.Y."/>
            <person name="Yang H.T."/>
            <person name="Sudianto E."/>
            <person name="Hsu M.H."/>
            <person name="Wu K.P."/>
            <person name="Wang L.N."/>
            <person name="Leebens-Mack J.H."/>
            <person name="Tsai I.J."/>
        </authorList>
    </citation>
    <scope>NUCLEOTIDE SEQUENCE [LARGE SCALE GENOMIC DNA]</scope>
    <source>
        <strain evidence="9">cv. Chaw 1501</strain>
        <tissue evidence="8">Young leaves</tissue>
    </source>
</reference>
<dbReference type="EMBL" id="QPKB01000004">
    <property type="protein sequence ID" value="RWR83904.1"/>
    <property type="molecule type" value="Genomic_DNA"/>
</dbReference>
<evidence type="ECO:0000256" key="3">
    <source>
        <dbReference type="ARBA" id="ARBA00022605"/>
    </source>
</evidence>
<dbReference type="InterPro" id="IPR050214">
    <property type="entry name" value="Cys_Synth/Cystath_Beta-Synth"/>
</dbReference>
<dbReference type="InterPro" id="IPR001216">
    <property type="entry name" value="P-phosphate_BS"/>
</dbReference>
<evidence type="ECO:0000256" key="6">
    <source>
        <dbReference type="ARBA" id="ARBA00023192"/>
    </source>
</evidence>
<feature type="domain" description="Tryptophan synthase beta chain-like PALP" evidence="7">
    <location>
        <begin position="70"/>
        <end position="156"/>
    </location>
</feature>
<keyword evidence="6" id="KW-0198">Cysteine biosynthesis</keyword>
<protein>
    <submittedName>
        <fullName evidence="8">Tryptophan synthase beta subunit-like protein PLP-dependent enzymes superfamily</fullName>
    </submittedName>
</protein>
<sequence length="317" mass="33577">MAMASLSNPITYLPRTRLGFSSSSRGHSFLNPKKSRAIGRKTSLSFTTVCKAVSVEPQSEIEGLNIAEDVSQLIGKTPMVYLNNIVEGCVANVAAKLEIMEPCCSVKDRIGYSMIADAEQRGVITPGKSILVEPTSGNTGIGLAFIAASKGYKLILNNARINEHGKASAVQSIWSRTCGTISGVGHFLKSKNPNIKVIGIEPAESNIISGGKPGPHKIQGIGAGFVPRNLDLEVVDEVIEISSDEAVETAKQVALQEGLLVGISSGAAAAAAIKVAKRPENAGKLIVVVFPSFGERYLSSVLFQSIRDECEKMQPEP</sequence>
<dbReference type="Pfam" id="PF00291">
    <property type="entry name" value="PALP"/>
    <property type="match status" value="2"/>
</dbReference>
<evidence type="ECO:0000256" key="4">
    <source>
        <dbReference type="ARBA" id="ARBA00022679"/>
    </source>
</evidence>
<keyword evidence="9" id="KW-1185">Reference proteome</keyword>
<proteinExistence type="inferred from homology"/>
<evidence type="ECO:0000256" key="2">
    <source>
        <dbReference type="ARBA" id="ARBA00007103"/>
    </source>
</evidence>
<feature type="domain" description="Tryptophan synthase beta chain-like PALP" evidence="7">
    <location>
        <begin position="177"/>
        <end position="291"/>
    </location>
</feature>
<dbReference type="SUPFAM" id="SSF53686">
    <property type="entry name" value="Tryptophan synthase beta subunit-like PLP-dependent enzymes"/>
    <property type="match status" value="1"/>
</dbReference>
<dbReference type="PANTHER" id="PTHR10314">
    <property type="entry name" value="CYSTATHIONINE BETA-SYNTHASE"/>
    <property type="match status" value="1"/>
</dbReference>
<dbReference type="GO" id="GO:0016740">
    <property type="term" value="F:transferase activity"/>
    <property type="evidence" value="ECO:0007669"/>
    <property type="project" value="UniProtKB-KW"/>
</dbReference>
<dbReference type="OrthoDB" id="10259545at2759"/>
<evidence type="ECO:0000313" key="9">
    <source>
        <dbReference type="Proteomes" id="UP000283530"/>
    </source>
</evidence>
<dbReference type="InterPro" id="IPR001926">
    <property type="entry name" value="TrpB-like_PALP"/>
</dbReference>
<name>A0A443NZE1_9MAGN</name>
<dbReference type="PROSITE" id="PS00901">
    <property type="entry name" value="CYS_SYNTHASE"/>
    <property type="match status" value="1"/>
</dbReference>
<dbReference type="STRING" id="337451.A0A443NZE1"/>